<keyword evidence="18" id="KW-1185">Reference proteome</keyword>
<feature type="modified residue" description="2-(S-cysteinyl)pyruvic acid O-phosphothioketal" evidence="13">
    <location>
        <position position="149"/>
    </location>
</feature>
<dbReference type="EMBL" id="JAMXWF010000021">
    <property type="protein sequence ID" value="MDQ6410255.1"/>
    <property type="molecule type" value="Genomic_DNA"/>
</dbReference>
<gene>
    <name evidence="13 17" type="primary">murA</name>
    <name evidence="17" type="ORF">NIE36_24010</name>
    <name evidence="16" type="ORF">OSB80_24090</name>
</gene>
<dbReference type="EC" id="2.5.1.7" evidence="13"/>
<reference evidence="17" key="1">
    <citation type="submission" date="2022-06" db="EMBL/GenBank/DDBJ databases">
        <title>PHB producers.</title>
        <authorList>
            <person name="Besaury L."/>
        </authorList>
    </citation>
    <scope>NUCLEOTIDE SEQUENCE</scope>
    <source>
        <strain evidence="17 18">SEWS6</strain>
    </source>
</reference>
<comment type="pathway">
    <text evidence="2 13">Cell wall biogenesis; peptidoglycan biosynthesis.</text>
</comment>
<dbReference type="SUPFAM" id="SSF55205">
    <property type="entry name" value="EPT/RTPC-like"/>
    <property type="match status" value="1"/>
</dbReference>
<dbReference type="HAMAP" id="MF_00111">
    <property type="entry name" value="MurA"/>
    <property type="match status" value="1"/>
</dbReference>
<evidence type="ECO:0000259" key="15">
    <source>
        <dbReference type="Pfam" id="PF00275"/>
    </source>
</evidence>
<protein>
    <recommendedName>
        <fullName evidence="13">UDP-N-acetylglucosamine 1-carboxyvinyltransferase</fullName>
        <ecNumber evidence="13">2.5.1.7</ecNumber>
    </recommendedName>
    <alternativeName>
        <fullName evidence="13">Enoylpyruvate transferase</fullName>
    </alternativeName>
    <alternativeName>
        <fullName evidence="13">UDP-N-acetylglucosamine enolpyruvyl transferase</fullName>
        <shortName evidence="13">EPT</shortName>
    </alternativeName>
</protein>
<feature type="active site" description="Proton donor" evidence="13">
    <location>
        <position position="149"/>
    </location>
</feature>
<evidence type="ECO:0000256" key="6">
    <source>
        <dbReference type="ARBA" id="ARBA00022960"/>
    </source>
</evidence>
<dbReference type="GO" id="GO:0071555">
    <property type="term" value="P:cell wall organization"/>
    <property type="evidence" value="ECO:0007669"/>
    <property type="project" value="UniProtKB-KW"/>
</dbReference>
<evidence type="ECO:0000256" key="3">
    <source>
        <dbReference type="ARBA" id="ARBA00022490"/>
    </source>
</evidence>
<dbReference type="GO" id="GO:0019277">
    <property type="term" value="P:UDP-N-acetylgalactosamine biosynthetic process"/>
    <property type="evidence" value="ECO:0007669"/>
    <property type="project" value="InterPro"/>
</dbReference>
<dbReference type="GO" id="GO:0008760">
    <property type="term" value="F:UDP-N-acetylglucosamine 1-carboxyvinyltransferase activity"/>
    <property type="evidence" value="ECO:0007669"/>
    <property type="project" value="UniProtKB-UniRule"/>
</dbReference>
<dbReference type="InterPro" id="IPR013792">
    <property type="entry name" value="RNA3'P_cycl/enolpyr_Trfase_a/b"/>
</dbReference>
<comment type="similarity">
    <text evidence="11 13">Belongs to the EPSP synthase family. MurA subfamily.</text>
</comment>
<evidence type="ECO:0000256" key="11">
    <source>
        <dbReference type="ARBA" id="ARBA00038367"/>
    </source>
</evidence>
<dbReference type="GO" id="GO:0008360">
    <property type="term" value="P:regulation of cell shape"/>
    <property type="evidence" value="ECO:0007669"/>
    <property type="project" value="UniProtKB-KW"/>
</dbReference>
<dbReference type="CDD" id="cd01555">
    <property type="entry name" value="UdpNAET"/>
    <property type="match status" value="1"/>
</dbReference>
<dbReference type="InterPro" id="IPR001986">
    <property type="entry name" value="Enolpyruvate_Tfrase_dom"/>
</dbReference>
<keyword evidence="4 13" id="KW-0132">Cell division</keyword>
<dbReference type="PANTHER" id="PTHR43783">
    <property type="entry name" value="UDP-N-ACETYLGLUCOSAMINE 1-CARBOXYVINYLTRANSFERASE"/>
    <property type="match status" value="1"/>
</dbReference>
<dbReference type="FunFam" id="3.65.10.10:FF:000001">
    <property type="entry name" value="UDP-N-acetylglucosamine 1-carboxyvinyltransferase"/>
    <property type="match status" value="1"/>
</dbReference>
<dbReference type="EMBL" id="JAPKHW010000021">
    <property type="protein sequence ID" value="MCX4148437.1"/>
    <property type="molecule type" value="Genomic_DNA"/>
</dbReference>
<keyword evidence="6 13" id="KW-0133">Cell shape</keyword>
<feature type="binding site" evidence="13">
    <location>
        <position position="359"/>
    </location>
    <ligand>
        <name>UDP-N-acetyl-alpha-D-glucosamine</name>
        <dbReference type="ChEBI" id="CHEBI:57705"/>
    </ligand>
</feature>
<evidence type="ECO:0000256" key="12">
    <source>
        <dbReference type="ARBA" id="ARBA00047527"/>
    </source>
</evidence>
<comment type="caution">
    <text evidence="17">The sequence shown here is derived from an EMBL/GenBank/DDBJ whole genome shotgun (WGS) entry which is preliminary data.</text>
</comment>
<keyword evidence="10 13" id="KW-0670">Pyruvate</keyword>
<feature type="binding site" evidence="13">
    <location>
        <begin position="55"/>
        <end position="56"/>
    </location>
    <ligand>
        <name>phosphoenolpyruvate</name>
        <dbReference type="ChEBI" id="CHEBI:58702"/>
    </ligand>
</feature>
<evidence type="ECO:0000313" key="19">
    <source>
        <dbReference type="Proteomes" id="UP001242288"/>
    </source>
</evidence>
<dbReference type="GO" id="GO:0051301">
    <property type="term" value="P:cell division"/>
    <property type="evidence" value="ECO:0007669"/>
    <property type="project" value="UniProtKB-KW"/>
</dbReference>
<organism evidence="17 19">
    <name type="scientific">Paraburkholderia madseniana</name>
    <dbReference type="NCBI Taxonomy" id="2599607"/>
    <lineage>
        <taxon>Bacteria</taxon>
        <taxon>Pseudomonadati</taxon>
        <taxon>Pseudomonadota</taxon>
        <taxon>Betaproteobacteria</taxon>
        <taxon>Burkholderiales</taxon>
        <taxon>Burkholderiaceae</taxon>
        <taxon>Paraburkholderia</taxon>
    </lineage>
</organism>
<keyword evidence="8 13" id="KW-0131">Cell cycle</keyword>
<evidence type="ECO:0000256" key="8">
    <source>
        <dbReference type="ARBA" id="ARBA00023306"/>
    </source>
</evidence>
<dbReference type="Pfam" id="PF00275">
    <property type="entry name" value="EPSP_synthase"/>
    <property type="match status" value="1"/>
</dbReference>
<evidence type="ECO:0000256" key="9">
    <source>
        <dbReference type="ARBA" id="ARBA00023316"/>
    </source>
</evidence>
<name>A0AAP5EWS3_9BURK</name>
<sequence length="453" mass="48333">MRITQEGRDAGSGASNTVKAGPAEVRVNQELTGMDKLVIEGGYPLSGEVVVSGAKNAALPILCASLLSAEPVDLENVPDLQDVRTMLKLLGQMGVQIESGEGCVSLDASKVDNLVAPYEMVKTMRASILVLGPLVARFGHARVSLPGGCAIGARPVDQHIKGLQAMGAEITIEHGFIEARAKRLKGARIVTDMITVTGTENLLMAAVLAEGETVIENAAREPEVGDLAHLLVEMGAKIEGIGTDRLVIQGVDKLHGAKHTVIPDRIEAGTFLCAVAAAGGDVTLRKVRPLILEAVTEKLREAGVAIEEGDDWMRVRMDKRPSAVSFRTSEYPAFPTDMQAQFMALNTLADGTSQVVETIFENRYMHVQELNRLGANITIDGNTALVTGVEKLSGAKVMATDLRASASLVIAALRAEGETLIDRIYHLDRGYDRMETKLNAIGARVRRISGSQA</sequence>
<feature type="binding site" evidence="13">
    <location>
        <begin position="154"/>
        <end position="158"/>
    </location>
    <ligand>
        <name>UDP-N-acetyl-alpha-D-glucosamine</name>
        <dbReference type="ChEBI" id="CHEBI:57705"/>
    </ligand>
</feature>
<dbReference type="GO" id="GO:0005737">
    <property type="term" value="C:cytoplasm"/>
    <property type="evidence" value="ECO:0007669"/>
    <property type="project" value="UniProtKB-SubCell"/>
</dbReference>
<evidence type="ECO:0000256" key="2">
    <source>
        <dbReference type="ARBA" id="ARBA00004752"/>
    </source>
</evidence>
<evidence type="ECO:0000256" key="5">
    <source>
        <dbReference type="ARBA" id="ARBA00022679"/>
    </source>
</evidence>
<evidence type="ECO:0000256" key="7">
    <source>
        <dbReference type="ARBA" id="ARBA00022984"/>
    </source>
</evidence>
<evidence type="ECO:0000256" key="13">
    <source>
        <dbReference type="HAMAP-Rule" id="MF_00111"/>
    </source>
</evidence>
<evidence type="ECO:0000313" key="18">
    <source>
        <dbReference type="Proteomes" id="UP001209412"/>
    </source>
</evidence>
<evidence type="ECO:0000256" key="1">
    <source>
        <dbReference type="ARBA" id="ARBA00004496"/>
    </source>
</evidence>
<proteinExistence type="inferred from homology"/>
<dbReference type="PANTHER" id="PTHR43783:SF1">
    <property type="entry name" value="UDP-N-ACETYLGLUCOSAMINE 1-CARBOXYVINYLTRANSFERASE"/>
    <property type="match status" value="1"/>
</dbReference>
<evidence type="ECO:0000313" key="16">
    <source>
        <dbReference type="EMBL" id="MCX4148437.1"/>
    </source>
</evidence>
<keyword evidence="7 13" id="KW-0573">Peptidoglycan synthesis</keyword>
<dbReference type="NCBIfam" id="TIGR01072">
    <property type="entry name" value="murA"/>
    <property type="match status" value="1"/>
</dbReference>
<evidence type="ECO:0000256" key="14">
    <source>
        <dbReference type="SAM" id="MobiDB-lite"/>
    </source>
</evidence>
<dbReference type="Gene3D" id="3.65.10.10">
    <property type="entry name" value="Enolpyruvate transferase domain"/>
    <property type="match status" value="2"/>
</dbReference>
<dbReference type="Proteomes" id="UP001242288">
    <property type="component" value="Unassembled WGS sequence"/>
</dbReference>
<keyword evidence="3 13" id="KW-0963">Cytoplasm</keyword>
<evidence type="ECO:0000256" key="10">
    <source>
        <dbReference type="ARBA" id="ARBA00023317"/>
    </source>
</evidence>
<feature type="binding site" evidence="13">
    <location>
        <position position="337"/>
    </location>
    <ligand>
        <name>UDP-N-acetyl-alpha-D-glucosamine</name>
        <dbReference type="ChEBI" id="CHEBI:57705"/>
    </ligand>
</feature>
<comment type="catalytic activity">
    <reaction evidence="12 13">
        <text>phosphoenolpyruvate + UDP-N-acetyl-alpha-D-glucosamine = UDP-N-acetyl-3-O-(1-carboxyvinyl)-alpha-D-glucosamine + phosphate</text>
        <dbReference type="Rhea" id="RHEA:18681"/>
        <dbReference type="ChEBI" id="CHEBI:43474"/>
        <dbReference type="ChEBI" id="CHEBI:57705"/>
        <dbReference type="ChEBI" id="CHEBI:58702"/>
        <dbReference type="ChEBI" id="CHEBI:68483"/>
        <dbReference type="EC" id="2.5.1.7"/>
    </reaction>
</comment>
<keyword evidence="5 13" id="KW-0808">Transferase</keyword>
<dbReference type="AlphaFoldDB" id="A0AAP5EWS3"/>
<comment type="subcellular location">
    <subcellularLocation>
        <location evidence="1 13">Cytoplasm</location>
    </subcellularLocation>
</comment>
<dbReference type="Proteomes" id="UP001209412">
    <property type="component" value="Unassembled WGS sequence"/>
</dbReference>
<dbReference type="NCBIfam" id="NF006873">
    <property type="entry name" value="PRK09369.1"/>
    <property type="match status" value="1"/>
</dbReference>
<comment type="caution">
    <text evidence="13">Lacks conserved residue(s) required for the propagation of feature annotation.</text>
</comment>
<evidence type="ECO:0000256" key="4">
    <source>
        <dbReference type="ARBA" id="ARBA00022618"/>
    </source>
</evidence>
<keyword evidence="9 13" id="KW-0961">Cell wall biogenesis/degradation</keyword>
<feature type="region of interest" description="Disordered" evidence="14">
    <location>
        <begin position="1"/>
        <end position="21"/>
    </location>
</feature>
<evidence type="ECO:0000313" key="17">
    <source>
        <dbReference type="EMBL" id="MDQ6410255.1"/>
    </source>
</evidence>
<dbReference type="InterPro" id="IPR050068">
    <property type="entry name" value="MurA_subfamily"/>
</dbReference>
<comment type="function">
    <text evidence="13">Cell wall formation. Adds enolpyruvyl to UDP-N-acetylglucosamine.</text>
</comment>
<accession>A0AAP5EWS3</accession>
<feature type="binding site" evidence="13">
    <location>
        <position position="125"/>
    </location>
    <ligand>
        <name>UDP-N-acetyl-alpha-D-glucosamine</name>
        <dbReference type="ChEBI" id="CHEBI:57705"/>
    </ligand>
</feature>
<dbReference type="GO" id="GO:0009252">
    <property type="term" value="P:peptidoglycan biosynthetic process"/>
    <property type="evidence" value="ECO:0007669"/>
    <property type="project" value="UniProtKB-UniRule"/>
</dbReference>
<dbReference type="InterPro" id="IPR036968">
    <property type="entry name" value="Enolpyruvate_Tfrase_sf"/>
</dbReference>
<dbReference type="InterPro" id="IPR005750">
    <property type="entry name" value="UDP_GlcNAc_COvinyl_MurA"/>
</dbReference>
<feature type="domain" description="Enolpyruvate transferase" evidence="15">
    <location>
        <begin position="40"/>
        <end position="438"/>
    </location>
</feature>